<reference evidence="2" key="1">
    <citation type="submission" date="2020-03" db="EMBL/GenBank/DDBJ databases">
        <title>The deep terrestrial virosphere.</title>
        <authorList>
            <person name="Holmfeldt K."/>
            <person name="Nilsson E."/>
            <person name="Simone D."/>
            <person name="Lopez-Fernandez M."/>
            <person name="Wu X."/>
            <person name="de Brujin I."/>
            <person name="Lundin D."/>
            <person name="Andersson A."/>
            <person name="Bertilsson S."/>
            <person name="Dopson M."/>
        </authorList>
    </citation>
    <scope>NUCLEOTIDE SEQUENCE</scope>
    <source>
        <strain evidence="2">MM415A00192</strain>
        <strain evidence="1">MM415B00178</strain>
    </source>
</reference>
<sequence>MATRNIVPRATGEGGIGTEAKKWALGWINALVVASIKITTGAGANKVLTSDADGDATWETPSAAVTFASAAEQLAGAVTDKASSPSVSREMVLNLKPVVNGDVNKLDIFSKSGGAVPDATNPIKIMIPDGNGYTQRVRAAAVASGTGQIIMADAANYWSKGSLDAEIKTAYLYAIWSTADGGIVFALNGYSGFTRCPASVTATDDDYMHLEASSSYTPVITDYCIVIAKIRYQYDTADAPDHTIQATVLDAPQVVWNPKSDYGYSGSLAARITSASNISDDTRIMIIVKQSGKYFGVGKGTVYCSGGTMNSNMHLRMGNTAYASATEIGLAQANSAGAFWTTTSATGEMYLNAGDAIHFGIALNGASGNRIIEGDDNQPEATTLYFKRSD</sequence>
<organism evidence="2">
    <name type="scientific">viral metagenome</name>
    <dbReference type="NCBI Taxonomy" id="1070528"/>
    <lineage>
        <taxon>unclassified sequences</taxon>
        <taxon>metagenomes</taxon>
        <taxon>organismal metagenomes</taxon>
    </lineage>
</organism>
<gene>
    <name evidence="2" type="ORF">MM415A00192_0026</name>
    <name evidence="1" type="ORF">MM415B00178_0034</name>
</gene>
<name>A0A6M3KQR5_9ZZZZ</name>
<proteinExistence type="predicted"/>
<dbReference type="AlphaFoldDB" id="A0A6M3KQR5"/>
<evidence type="ECO:0000313" key="2">
    <source>
        <dbReference type="EMBL" id="QJA84417.1"/>
    </source>
</evidence>
<protein>
    <submittedName>
        <fullName evidence="2">Uncharacterized protein</fullName>
    </submittedName>
</protein>
<evidence type="ECO:0000313" key="1">
    <source>
        <dbReference type="EMBL" id="QJA67652.1"/>
    </source>
</evidence>
<dbReference type="EMBL" id="MT142529">
    <property type="protein sequence ID" value="QJA84417.1"/>
    <property type="molecule type" value="Genomic_DNA"/>
</dbReference>
<dbReference type="EMBL" id="MT141574">
    <property type="protein sequence ID" value="QJA67652.1"/>
    <property type="molecule type" value="Genomic_DNA"/>
</dbReference>
<accession>A0A6M3KQR5</accession>